<dbReference type="SUPFAM" id="SSF53448">
    <property type="entry name" value="Nucleotide-diphospho-sugar transferases"/>
    <property type="match status" value="1"/>
</dbReference>
<gene>
    <name evidence="2" type="ORF">ENR59_06450</name>
</gene>
<dbReference type="InterPro" id="IPR003329">
    <property type="entry name" value="Cytidylyl_trans"/>
</dbReference>
<dbReference type="EMBL" id="DSRP01000447">
    <property type="protein sequence ID" value="HGG92578.1"/>
    <property type="molecule type" value="Genomic_DNA"/>
</dbReference>
<evidence type="ECO:0000256" key="1">
    <source>
        <dbReference type="SAM" id="MobiDB-lite"/>
    </source>
</evidence>
<name>A0A7C4AH39_9BACT</name>
<reference evidence="2" key="1">
    <citation type="journal article" date="2020" name="mSystems">
        <title>Genome- and Community-Level Interaction Insights into Carbon Utilization and Element Cycling Functions of Hydrothermarchaeota in Hydrothermal Sediment.</title>
        <authorList>
            <person name="Zhou Z."/>
            <person name="Liu Y."/>
            <person name="Xu W."/>
            <person name="Pan J."/>
            <person name="Luo Z.H."/>
            <person name="Li M."/>
        </authorList>
    </citation>
    <scope>NUCLEOTIDE SEQUENCE [LARGE SCALE GENOMIC DNA]</scope>
    <source>
        <strain evidence="2">SpSt-413</strain>
    </source>
</reference>
<feature type="region of interest" description="Disordered" evidence="1">
    <location>
        <begin position="234"/>
        <end position="257"/>
    </location>
</feature>
<accession>A0A7C4AH39</accession>
<dbReference type="Pfam" id="PF02348">
    <property type="entry name" value="CTP_transf_3"/>
    <property type="match status" value="1"/>
</dbReference>
<dbReference type="PANTHER" id="PTHR21485">
    <property type="entry name" value="HAD SUPERFAMILY MEMBERS CMAS AND KDSC"/>
    <property type="match status" value="1"/>
</dbReference>
<keyword evidence="2" id="KW-0548">Nucleotidyltransferase</keyword>
<dbReference type="CDD" id="cd02513">
    <property type="entry name" value="CMP-NeuAc_Synthase"/>
    <property type="match status" value="1"/>
</dbReference>
<keyword evidence="2" id="KW-0808">Transferase</keyword>
<dbReference type="InterPro" id="IPR050793">
    <property type="entry name" value="CMP-NeuNAc_synthase"/>
</dbReference>
<dbReference type="InterPro" id="IPR029044">
    <property type="entry name" value="Nucleotide-diphossugar_trans"/>
</dbReference>
<dbReference type="GO" id="GO:0008781">
    <property type="term" value="F:N-acylneuraminate cytidylyltransferase activity"/>
    <property type="evidence" value="ECO:0007669"/>
    <property type="project" value="TreeGrafter"/>
</dbReference>
<dbReference type="AlphaFoldDB" id="A0A7C4AH39"/>
<protein>
    <submittedName>
        <fullName evidence="2">Acylneuraminate cytidylyltransferase family protein</fullName>
    </submittedName>
</protein>
<comment type="caution">
    <text evidence="2">The sequence shown here is derived from an EMBL/GenBank/DDBJ whole genome shotgun (WGS) entry which is preliminary data.</text>
</comment>
<dbReference type="PANTHER" id="PTHR21485:SF6">
    <property type="entry name" value="N-ACYLNEURAMINATE CYTIDYLYLTRANSFERASE-RELATED"/>
    <property type="match status" value="1"/>
</dbReference>
<organism evidence="2">
    <name type="scientific">Fundidesulfovibrio putealis</name>
    <dbReference type="NCBI Taxonomy" id="270496"/>
    <lineage>
        <taxon>Bacteria</taxon>
        <taxon>Pseudomonadati</taxon>
        <taxon>Thermodesulfobacteriota</taxon>
        <taxon>Desulfovibrionia</taxon>
        <taxon>Desulfovibrionales</taxon>
        <taxon>Desulfovibrionaceae</taxon>
        <taxon>Fundidesulfovibrio</taxon>
    </lineage>
</organism>
<evidence type="ECO:0000313" key="2">
    <source>
        <dbReference type="EMBL" id="HGG92578.1"/>
    </source>
</evidence>
<proteinExistence type="predicted"/>
<sequence length="257" mass="27472">MSAHGRMVALIPARGGSKRVPGKNTALLAGHPLLAYSVRAALDSGVFAAVVASTESPEIAAVAARHGAAVPFLRPAEYAGDLSPDLDWVVHALTALAAGGDTFDSFAILRPTSPFRLPETIRRAKALFDADPAADSLRAVQPCREHPGKMWVERGGRLLPLMPFATERQPWHSSPYQALPRVYVQNASLEMAHVRVPLTRGTIAGEVVLPFVTQGHEGFDINSPEDLETARALAASGRARLPHVPQPPDVSDTEVRP</sequence>
<dbReference type="Gene3D" id="3.90.550.10">
    <property type="entry name" value="Spore Coat Polysaccharide Biosynthesis Protein SpsA, Chain A"/>
    <property type="match status" value="1"/>
</dbReference>